<dbReference type="InParanoid" id="A0A673ZWX3"/>
<dbReference type="InterPro" id="IPR050186">
    <property type="entry name" value="TPT_transporter"/>
</dbReference>
<protein>
    <submittedName>
        <fullName evidence="7">Solute carrier family 35 member D3</fullName>
    </submittedName>
</protein>
<evidence type="ECO:0000256" key="4">
    <source>
        <dbReference type="ARBA" id="ARBA00023136"/>
    </source>
</evidence>
<feature type="transmembrane region" description="Helical" evidence="6">
    <location>
        <begin position="186"/>
        <end position="207"/>
    </location>
</feature>
<keyword evidence="4 6" id="KW-0472">Membrane</keyword>
<feature type="region of interest" description="Disordered" evidence="5">
    <location>
        <begin position="315"/>
        <end position="351"/>
    </location>
</feature>
<dbReference type="PANTHER" id="PTHR11132">
    <property type="entry name" value="SOLUTE CARRIER FAMILY 35"/>
    <property type="match status" value="1"/>
</dbReference>
<name>A0A673ZWX3_SALTR</name>
<dbReference type="AlphaFoldDB" id="A0A673ZWX3"/>
<feature type="transmembrane region" description="Helical" evidence="6">
    <location>
        <begin position="252"/>
        <end position="273"/>
    </location>
</feature>
<dbReference type="GO" id="GO:0016020">
    <property type="term" value="C:membrane"/>
    <property type="evidence" value="ECO:0007669"/>
    <property type="project" value="UniProtKB-SubCell"/>
</dbReference>
<keyword evidence="2 6" id="KW-0812">Transmembrane</keyword>
<accession>A0A673ZWX3</accession>
<evidence type="ECO:0000256" key="1">
    <source>
        <dbReference type="ARBA" id="ARBA00004141"/>
    </source>
</evidence>
<sequence length="433" mass="46996">MGVCKGRLLGISVAVAHGFFSGSLNILLKFLITTYNFNYLTLIQCLTSTLAAITLEILRRLGKVDIPPFSLQLAKVFGGVCILSTLQSTLTLWSLRGLSLPMYVVFKRCLPLVTLGIGVCVLKNGIPSVGVITAVLITTGGAALAGSGDVTGDTFSYVTGVLAVIIHASYLVLIQKTSTDSEYGPLTAQYSIAIMASPVLLICSIVSMDSINMWSYTGWSNPFISGIFSLCIVIGCAMNFTTLQCTYINSAVTTSFVGVVKSIATITVGMVAFSDVEPTSLFVAGVVVNTVGSITYCIVKYFETRRKTLYQDLEEQSKDESLPGQTYIEKKPPNGDLEPLPNGHGWSDEGSIEQVPTQDHLLNDQSLSDYPLPDTSNSMESVELQREAFHNENQANQANQSVSDSYLRVWRSIRNLQFSNKDTLIDHMEVQSP</sequence>
<organism evidence="7 8">
    <name type="scientific">Salmo trutta</name>
    <name type="common">Brown trout</name>
    <dbReference type="NCBI Taxonomy" id="8032"/>
    <lineage>
        <taxon>Eukaryota</taxon>
        <taxon>Metazoa</taxon>
        <taxon>Chordata</taxon>
        <taxon>Craniata</taxon>
        <taxon>Vertebrata</taxon>
        <taxon>Euteleostomi</taxon>
        <taxon>Actinopterygii</taxon>
        <taxon>Neopterygii</taxon>
        <taxon>Teleostei</taxon>
        <taxon>Protacanthopterygii</taxon>
        <taxon>Salmoniformes</taxon>
        <taxon>Salmonidae</taxon>
        <taxon>Salmoninae</taxon>
        <taxon>Salmo</taxon>
    </lineage>
</organism>
<evidence type="ECO:0000256" key="6">
    <source>
        <dbReference type="SAM" id="Phobius"/>
    </source>
</evidence>
<feature type="transmembrane region" description="Helical" evidence="6">
    <location>
        <begin position="37"/>
        <end position="55"/>
    </location>
</feature>
<gene>
    <name evidence="7" type="primary">SLC35D3</name>
</gene>
<evidence type="ECO:0000313" key="7">
    <source>
        <dbReference type="Ensembl" id="ENSSTUP00000051363.1"/>
    </source>
</evidence>
<comment type="subcellular location">
    <subcellularLocation>
        <location evidence="1">Membrane</location>
        <topology evidence="1">Multi-pass membrane protein</topology>
    </subcellularLocation>
</comment>
<reference evidence="7" key="1">
    <citation type="submission" date="2025-08" db="UniProtKB">
        <authorList>
            <consortium name="Ensembl"/>
        </authorList>
    </citation>
    <scope>IDENTIFICATION</scope>
</reference>
<evidence type="ECO:0000313" key="8">
    <source>
        <dbReference type="Proteomes" id="UP000472277"/>
    </source>
</evidence>
<keyword evidence="3 6" id="KW-1133">Transmembrane helix</keyword>
<evidence type="ECO:0000256" key="5">
    <source>
        <dbReference type="SAM" id="MobiDB-lite"/>
    </source>
</evidence>
<proteinExistence type="predicted"/>
<feature type="transmembrane region" description="Helical" evidence="6">
    <location>
        <begin position="76"/>
        <end position="95"/>
    </location>
</feature>
<dbReference type="GeneTree" id="ENSGT00940000160083"/>
<feature type="transmembrane region" description="Helical" evidence="6">
    <location>
        <begin position="154"/>
        <end position="174"/>
    </location>
</feature>
<feature type="transmembrane region" description="Helical" evidence="6">
    <location>
        <begin position="219"/>
        <end position="240"/>
    </location>
</feature>
<feature type="transmembrane region" description="Helical" evidence="6">
    <location>
        <begin position="279"/>
        <end position="299"/>
    </location>
</feature>
<evidence type="ECO:0000256" key="2">
    <source>
        <dbReference type="ARBA" id="ARBA00022692"/>
    </source>
</evidence>
<keyword evidence="8" id="KW-1185">Reference proteome</keyword>
<feature type="transmembrane region" description="Helical" evidence="6">
    <location>
        <begin position="7"/>
        <end position="31"/>
    </location>
</feature>
<dbReference type="Ensembl" id="ENSSTUT00000053709.1">
    <property type="protein sequence ID" value="ENSSTUP00000051363.1"/>
    <property type="gene ID" value="ENSSTUG00000021715.1"/>
</dbReference>
<reference evidence="7" key="2">
    <citation type="submission" date="2025-09" db="UniProtKB">
        <authorList>
            <consortium name="Ensembl"/>
        </authorList>
    </citation>
    <scope>IDENTIFICATION</scope>
</reference>
<dbReference type="OrthoDB" id="417037at2759"/>
<dbReference type="OMA" id="GWKDPTM"/>
<evidence type="ECO:0000256" key="3">
    <source>
        <dbReference type="ARBA" id="ARBA00022989"/>
    </source>
</evidence>
<dbReference type="Proteomes" id="UP000472277">
    <property type="component" value="Chromosome 35"/>
</dbReference>